<dbReference type="InterPro" id="IPR027267">
    <property type="entry name" value="AH/BAR_dom_sf"/>
</dbReference>
<dbReference type="PANTHER" id="PTHR34119">
    <property type="entry name" value="HYDROXYPROLINE-RICH GLYCOPROTEIN-LIKE"/>
    <property type="match status" value="1"/>
</dbReference>
<feature type="region of interest" description="Disordered" evidence="1">
    <location>
        <begin position="369"/>
        <end position="398"/>
    </location>
</feature>
<evidence type="ECO:0000256" key="2">
    <source>
        <dbReference type="SAM" id="Phobius"/>
    </source>
</evidence>
<feature type="region of interest" description="Disordered" evidence="1">
    <location>
        <begin position="463"/>
        <end position="499"/>
    </location>
</feature>
<feature type="region of interest" description="Disordered" evidence="1">
    <location>
        <begin position="416"/>
        <end position="435"/>
    </location>
</feature>
<proteinExistence type="predicted"/>
<reference evidence="4 5" key="1">
    <citation type="submission" date="2019-04" db="EMBL/GenBank/DDBJ databases">
        <title>An improved genome assembly and genetic linkage map for asparagus bean, Vigna unguiculata ssp. sesquipedialis.</title>
        <authorList>
            <person name="Xia Q."/>
            <person name="Zhang R."/>
            <person name="Dong Y."/>
        </authorList>
    </citation>
    <scope>NUCLEOTIDE SEQUENCE [LARGE SCALE GENOMIC DNA]</scope>
    <source>
        <tissue evidence="4">Leaf</tissue>
    </source>
</reference>
<name>A0A4D6M9L5_VIGUN</name>
<gene>
    <name evidence="4" type="ORF">DEO72_LG6g1506</name>
</gene>
<dbReference type="Gene3D" id="1.20.1270.60">
    <property type="entry name" value="Arfaptin homology (AH) domain/BAR domain"/>
    <property type="match status" value="1"/>
</dbReference>
<protein>
    <recommendedName>
        <fullName evidence="3">BAR domain-containing protein</fullName>
    </recommendedName>
</protein>
<dbReference type="CDD" id="cd07307">
    <property type="entry name" value="BAR"/>
    <property type="match status" value="1"/>
</dbReference>
<sequence length="682" mass="75166">MKSSLSKLKKIALHKTVSKDKRDFHPTVKFDELALAAKDMQDMRDCYDSLLSAAAATQNSAYEFAESLQEMGTCLLEKTTLNDDEESGKVLGMLGSVQLELQKLVDSYRSHIVLTITNPSESLLNELRTVEDMKRQCDEKREVYEYMIAQQKEKGKSKSGKGESITLQQLQAAHDDYEEEATLCAFRLKSLKQGQSRSLLTQAARHHAAQLNFFRKGLKSLEAVEPQVRMVAERQHIDYQFSGLEDDIGEDGNNDDSNDFDVIEGGELSFDYRPNKQGPYIVSTSPNSAEVEEPGRSYVRASTPETAETSLDKNQGDFKLSSRVSSYSAPILAEKKFDPAEKVRQLIASSAAKSNAYVLPTPVNIKETKSSLAPRTSASGSLHNLWHSSPLDEKKNERDIDSKLSEPTIHRAHSVLKESNSDTTSIQLPRPSADGLSLPQVDVFNASDTKKIKIQTFSGPLTNKPLSVKPISGGFPRLPVPQPSSPKASPNASPPLVSSPRISELHELPRPPGSKPVKSSRVGHSAPLVFKTPEVTVANKFSSVISSVASPLPTPPIVSRSFSIPSSGQRAMTLNVSNAKYLDSPQVSKVDKAPSPPLTPMSQRVSSIPDMASHSSEIQGTSILGLLCGLWSVFSINIFLFVIFIMVYLVNFILMKNKCEYEVFQWMQVGAKSHEHIPRNEF</sequence>
<keyword evidence="2" id="KW-0812">Transmembrane</keyword>
<keyword evidence="5" id="KW-1185">Reference proteome</keyword>
<keyword evidence="2" id="KW-1133">Transmembrane helix</keyword>
<dbReference type="InterPro" id="IPR004148">
    <property type="entry name" value="BAR_dom"/>
</dbReference>
<evidence type="ECO:0000313" key="5">
    <source>
        <dbReference type="Proteomes" id="UP000501690"/>
    </source>
</evidence>
<feature type="transmembrane region" description="Helical" evidence="2">
    <location>
        <begin position="623"/>
        <end position="650"/>
    </location>
</feature>
<dbReference type="AlphaFoldDB" id="A0A4D6M9L5"/>
<dbReference type="Proteomes" id="UP000501690">
    <property type="component" value="Linkage Group LG6"/>
</dbReference>
<accession>A0A4D6M9L5</accession>
<dbReference type="PANTHER" id="PTHR34119:SF19">
    <property type="entry name" value="HYDROXYPROLINE-RICH GLYCOPROTEIN FAMILY PROTEIN"/>
    <property type="match status" value="1"/>
</dbReference>
<keyword evidence="2" id="KW-0472">Membrane</keyword>
<evidence type="ECO:0000313" key="4">
    <source>
        <dbReference type="EMBL" id="QCD96796.1"/>
    </source>
</evidence>
<evidence type="ECO:0000256" key="1">
    <source>
        <dbReference type="SAM" id="MobiDB-lite"/>
    </source>
</evidence>
<dbReference type="InterPro" id="IPR037488">
    <property type="entry name" value="At2g33490-like"/>
</dbReference>
<evidence type="ECO:0000259" key="3">
    <source>
        <dbReference type="Pfam" id="PF03114"/>
    </source>
</evidence>
<dbReference type="GO" id="GO:0005737">
    <property type="term" value="C:cytoplasm"/>
    <property type="evidence" value="ECO:0007669"/>
    <property type="project" value="InterPro"/>
</dbReference>
<feature type="compositionally biased region" description="Low complexity" evidence="1">
    <location>
        <begin position="485"/>
        <end position="495"/>
    </location>
</feature>
<dbReference type="SUPFAM" id="SSF103657">
    <property type="entry name" value="BAR/IMD domain-like"/>
    <property type="match status" value="1"/>
</dbReference>
<organism evidence="4 5">
    <name type="scientific">Vigna unguiculata</name>
    <name type="common">Cowpea</name>
    <dbReference type="NCBI Taxonomy" id="3917"/>
    <lineage>
        <taxon>Eukaryota</taxon>
        <taxon>Viridiplantae</taxon>
        <taxon>Streptophyta</taxon>
        <taxon>Embryophyta</taxon>
        <taxon>Tracheophyta</taxon>
        <taxon>Spermatophyta</taxon>
        <taxon>Magnoliopsida</taxon>
        <taxon>eudicotyledons</taxon>
        <taxon>Gunneridae</taxon>
        <taxon>Pentapetalae</taxon>
        <taxon>rosids</taxon>
        <taxon>fabids</taxon>
        <taxon>Fabales</taxon>
        <taxon>Fabaceae</taxon>
        <taxon>Papilionoideae</taxon>
        <taxon>50 kb inversion clade</taxon>
        <taxon>NPAAA clade</taxon>
        <taxon>indigoferoid/millettioid clade</taxon>
        <taxon>Phaseoleae</taxon>
        <taxon>Vigna</taxon>
    </lineage>
</organism>
<feature type="compositionally biased region" description="Polar residues" evidence="1">
    <location>
        <begin position="370"/>
        <end position="382"/>
    </location>
</feature>
<dbReference type="EMBL" id="CP039350">
    <property type="protein sequence ID" value="QCD96796.1"/>
    <property type="molecule type" value="Genomic_DNA"/>
</dbReference>
<feature type="domain" description="BAR" evidence="3">
    <location>
        <begin position="50"/>
        <end position="228"/>
    </location>
</feature>
<dbReference type="Pfam" id="PF03114">
    <property type="entry name" value="BAR"/>
    <property type="match status" value="1"/>
</dbReference>